<accession>A0A4R6W4P4</accession>
<keyword evidence="2" id="KW-1185">Reference proteome</keyword>
<dbReference type="Proteomes" id="UP000295292">
    <property type="component" value="Unassembled WGS sequence"/>
</dbReference>
<sequence>MEKFDFTTAGVAAANMYFYAMNTPELHVVVREVQLDLPGWAKRTFKFSESQIQWIDALDDTFVFQLSNQLANTMTFRLPFRLDKEEPGAKSVVFGIKRGDSHNPIKSKISSEGDVAAEGELVLRISY</sequence>
<dbReference type="RefSeq" id="WP_133586257.1">
    <property type="nucleotide sequence ID" value="NZ_SNYV01000018.1"/>
</dbReference>
<dbReference type="OrthoDB" id="711376at2"/>
<evidence type="ECO:0000313" key="2">
    <source>
        <dbReference type="Proteomes" id="UP000295292"/>
    </source>
</evidence>
<proteinExistence type="predicted"/>
<dbReference type="EMBL" id="SNYV01000018">
    <property type="protein sequence ID" value="TDQ73664.1"/>
    <property type="molecule type" value="Genomic_DNA"/>
</dbReference>
<gene>
    <name evidence="1" type="ORF">CLV99_4100</name>
</gene>
<organism evidence="1 2">
    <name type="scientific">Sphingobacterium yanglingense</name>
    <dbReference type="NCBI Taxonomy" id="1437280"/>
    <lineage>
        <taxon>Bacteria</taxon>
        <taxon>Pseudomonadati</taxon>
        <taxon>Bacteroidota</taxon>
        <taxon>Sphingobacteriia</taxon>
        <taxon>Sphingobacteriales</taxon>
        <taxon>Sphingobacteriaceae</taxon>
        <taxon>Sphingobacterium</taxon>
    </lineage>
</organism>
<evidence type="ECO:0000313" key="1">
    <source>
        <dbReference type="EMBL" id="TDQ73664.1"/>
    </source>
</evidence>
<reference evidence="1 2" key="1">
    <citation type="submission" date="2019-03" db="EMBL/GenBank/DDBJ databases">
        <title>Genomic Encyclopedia of Archaeal and Bacterial Type Strains, Phase II (KMG-II): from individual species to whole genera.</title>
        <authorList>
            <person name="Goeker M."/>
        </authorList>
    </citation>
    <scope>NUCLEOTIDE SEQUENCE [LARGE SCALE GENOMIC DNA]</scope>
    <source>
        <strain evidence="1 2">DSM 28353</strain>
    </source>
</reference>
<protein>
    <submittedName>
        <fullName evidence="1">Uncharacterized protein</fullName>
    </submittedName>
</protein>
<dbReference type="AlphaFoldDB" id="A0A4R6W4P4"/>
<comment type="caution">
    <text evidence="1">The sequence shown here is derived from an EMBL/GenBank/DDBJ whole genome shotgun (WGS) entry which is preliminary data.</text>
</comment>
<name>A0A4R6W4P4_9SPHI</name>